<dbReference type="CDD" id="cd02440">
    <property type="entry name" value="AdoMet_MTases"/>
    <property type="match status" value="1"/>
</dbReference>
<evidence type="ECO:0000313" key="5">
    <source>
        <dbReference type="EMBL" id="KAF2075464.1"/>
    </source>
</evidence>
<comment type="similarity">
    <text evidence="1">Belongs to the methyltransferase superfamily.</text>
</comment>
<gene>
    <name evidence="5" type="ORF">CYY_003245</name>
</gene>
<dbReference type="InterPro" id="IPR029063">
    <property type="entry name" value="SAM-dependent_MTases_sf"/>
</dbReference>
<dbReference type="PANTHER" id="PTHR12176:SF79">
    <property type="entry name" value="METHYLTRANSFERASE TYPE 11 DOMAIN-CONTAINING PROTEIN"/>
    <property type="match status" value="1"/>
</dbReference>
<dbReference type="Proteomes" id="UP000695562">
    <property type="component" value="Unassembled WGS sequence"/>
</dbReference>
<evidence type="ECO:0000313" key="6">
    <source>
        <dbReference type="Proteomes" id="UP000695562"/>
    </source>
</evidence>
<dbReference type="PANTHER" id="PTHR12176">
    <property type="entry name" value="SAM-DEPENDENT METHYLTRANSFERASE SUPERFAMILY PROTEIN"/>
    <property type="match status" value="1"/>
</dbReference>
<evidence type="ECO:0000256" key="1">
    <source>
        <dbReference type="ARBA" id="ARBA00008361"/>
    </source>
</evidence>
<dbReference type="GO" id="GO:0008757">
    <property type="term" value="F:S-adenosylmethionine-dependent methyltransferase activity"/>
    <property type="evidence" value="ECO:0007669"/>
    <property type="project" value="InterPro"/>
</dbReference>
<dbReference type="InterPro" id="IPR051419">
    <property type="entry name" value="Lys/N-term_MeTrsfase_sf"/>
</dbReference>
<evidence type="ECO:0000256" key="2">
    <source>
        <dbReference type="ARBA" id="ARBA00022603"/>
    </source>
</evidence>
<dbReference type="GO" id="GO:0032259">
    <property type="term" value="P:methylation"/>
    <property type="evidence" value="ECO:0007669"/>
    <property type="project" value="UniProtKB-KW"/>
</dbReference>
<feature type="domain" description="Methyltransferase type 11" evidence="4">
    <location>
        <begin position="48"/>
        <end position="151"/>
    </location>
</feature>
<protein>
    <recommendedName>
        <fullName evidence="4">Methyltransferase type 11 domain-containing protein</fullName>
    </recommendedName>
</protein>
<comment type="caution">
    <text evidence="5">The sequence shown here is derived from an EMBL/GenBank/DDBJ whole genome shotgun (WGS) entry which is preliminary data.</text>
</comment>
<dbReference type="Gene3D" id="3.40.50.150">
    <property type="entry name" value="Vaccinia Virus protein VP39"/>
    <property type="match status" value="1"/>
</dbReference>
<dbReference type="Pfam" id="PF08241">
    <property type="entry name" value="Methyltransf_11"/>
    <property type="match status" value="1"/>
</dbReference>
<name>A0A8J4V8W3_9MYCE</name>
<keyword evidence="2" id="KW-0489">Methyltransferase</keyword>
<reference evidence="5" key="1">
    <citation type="submission" date="2020-01" db="EMBL/GenBank/DDBJ databases">
        <title>Development of genomics and gene disruption for Polysphondylium violaceum indicates a role for the polyketide synthase stlB in stalk morphogenesis.</title>
        <authorList>
            <person name="Narita B."/>
            <person name="Kawabe Y."/>
            <person name="Kin K."/>
            <person name="Saito T."/>
            <person name="Gibbs R."/>
            <person name="Kuspa A."/>
            <person name="Muzny D."/>
            <person name="Queller D."/>
            <person name="Richards S."/>
            <person name="Strassman J."/>
            <person name="Sucgang R."/>
            <person name="Worley K."/>
            <person name="Schaap P."/>
        </authorList>
    </citation>
    <scope>NUCLEOTIDE SEQUENCE</scope>
    <source>
        <strain evidence="5">QSvi11</strain>
    </source>
</reference>
<evidence type="ECO:0000256" key="3">
    <source>
        <dbReference type="ARBA" id="ARBA00022679"/>
    </source>
</evidence>
<keyword evidence="3" id="KW-0808">Transferase</keyword>
<dbReference type="AlphaFoldDB" id="A0A8J4V8W3"/>
<dbReference type="EMBL" id="AJWJ01000099">
    <property type="protein sequence ID" value="KAF2075464.1"/>
    <property type="molecule type" value="Genomic_DNA"/>
</dbReference>
<proteinExistence type="inferred from homology"/>
<dbReference type="FunFam" id="3.40.50.150:FF:000217">
    <property type="entry name" value="Methyltransferase protein 13"/>
    <property type="match status" value="1"/>
</dbReference>
<evidence type="ECO:0000259" key="4">
    <source>
        <dbReference type="Pfam" id="PF08241"/>
    </source>
</evidence>
<dbReference type="InterPro" id="IPR013216">
    <property type="entry name" value="Methyltransf_11"/>
</dbReference>
<keyword evidence="6" id="KW-1185">Reference proteome</keyword>
<organism evidence="5 6">
    <name type="scientific">Polysphondylium violaceum</name>
    <dbReference type="NCBI Taxonomy" id="133409"/>
    <lineage>
        <taxon>Eukaryota</taxon>
        <taxon>Amoebozoa</taxon>
        <taxon>Evosea</taxon>
        <taxon>Eumycetozoa</taxon>
        <taxon>Dictyostelia</taxon>
        <taxon>Dictyosteliales</taxon>
        <taxon>Dictyosteliaceae</taxon>
        <taxon>Polysphondylium</taxon>
    </lineage>
</organism>
<sequence length="199" mass="23105">MSEEETYGSCSYWNTRYQQESTPFDWYQSFIGLKSYFESLIKLQDDILMVGCGNSLLSEQMYEAGYKSIVSMDISPVVIEQQNLRYRDKYPDLQFLVENALDMSFQDNTFDIVLDKGTFDTIMCGDNSQENALIMCQEINRVLKPGGKYIIISYGAPKDRESHFSNACEWKRIDIQTIKKPDSKKSTSVHYIYIMTKLD</sequence>
<accession>A0A8J4V8W3</accession>
<dbReference type="SUPFAM" id="SSF53335">
    <property type="entry name" value="S-adenosyl-L-methionine-dependent methyltransferases"/>
    <property type="match status" value="1"/>
</dbReference>
<dbReference type="OrthoDB" id="411785at2759"/>